<protein>
    <submittedName>
        <fullName evidence="1">Uncharacterized protein</fullName>
    </submittedName>
</protein>
<dbReference type="Proteomes" id="UP000679179">
    <property type="component" value="Unassembled WGS sequence"/>
</dbReference>
<comment type="caution">
    <text evidence="1">The sequence shown here is derived from an EMBL/GenBank/DDBJ whole genome shotgun (WGS) entry which is preliminary data.</text>
</comment>
<evidence type="ECO:0000313" key="2">
    <source>
        <dbReference type="Proteomes" id="UP000679179"/>
    </source>
</evidence>
<gene>
    <name evidence="1" type="ORF">CPJCM30710_30550</name>
</gene>
<dbReference type="RefSeq" id="WP_212905063.1">
    <property type="nucleotide sequence ID" value="NZ_BOPZ01000036.1"/>
</dbReference>
<sequence>MLEVELDIFSGMPNPKWILSESEEKELLDIITSERTQISPMYAPNEVIGLGYGGFIVREIKTDEGIWNRTNRALEISIPREFRVGSKPAKQAPATEWLLKTSEKIGNEVTDELRKAVAKDVKLVPSSNEVVDLDTYTNSESIEDLTRRWSVCPWNYLDKNAYAFNRPENIGVNNCYCFAANHLAGIRYARPGRRGGRELNGINCSEVRAGLLADGWKDSCLGPSSWTITIACVVWPGNDYHFYRLVTNESEGSLWGHKRGGTAARYTDECGHNICCGKTPENICREGYMDFCGYFYADNALIQVK</sequence>
<keyword evidence="2" id="KW-1185">Reference proteome</keyword>
<evidence type="ECO:0000313" key="1">
    <source>
        <dbReference type="EMBL" id="GIM30389.1"/>
    </source>
</evidence>
<dbReference type="AlphaFoldDB" id="A0A919VFK1"/>
<organism evidence="1 2">
    <name type="scientific">Clostridium polyendosporum</name>
    <dbReference type="NCBI Taxonomy" id="69208"/>
    <lineage>
        <taxon>Bacteria</taxon>
        <taxon>Bacillati</taxon>
        <taxon>Bacillota</taxon>
        <taxon>Clostridia</taxon>
        <taxon>Eubacteriales</taxon>
        <taxon>Clostridiaceae</taxon>
        <taxon>Clostridium</taxon>
    </lineage>
</organism>
<dbReference type="EMBL" id="BOPZ01000036">
    <property type="protein sequence ID" value="GIM30389.1"/>
    <property type="molecule type" value="Genomic_DNA"/>
</dbReference>
<name>A0A919VFK1_9CLOT</name>
<reference evidence="1" key="1">
    <citation type="submission" date="2021-03" db="EMBL/GenBank/DDBJ databases">
        <title>Taxonomic study of Clostridium polyendosporum from meadow-gley soil under rice.</title>
        <authorList>
            <person name="Kobayashi H."/>
            <person name="Tanizawa Y."/>
            <person name="Yagura M."/>
        </authorList>
    </citation>
    <scope>NUCLEOTIDE SEQUENCE</scope>
    <source>
        <strain evidence="1">JCM 30710</strain>
    </source>
</reference>
<proteinExistence type="predicted"/>
<accession>A0A919VFK1</accession>